<dbReference type="EMBL" id="JAVREH010000006">
    <property type="protein sequence ID" value="MDT0261247.1"/>
    <property type="molecule type" value="Genomic_DNA"/>
</dbReference>
<dbReference type="Proteomes" id="UP001183176">
    <property type="component" value="Unassembled WGS sequence"/>
</dbReference>
<proteinExistence type="predicted"/>
<sequence>MSAQRRGAAVLTGAHLMQAAVLLAQPPGVLRAVAGNQTVPPSWIVRVLGLRTLAQAIAEGVRPTRDVLRVGVAVDLAHAASMLTAARVWPRYRRAALTSAGTAGISALTGIFLAEAGQ</sequence>
<gene>
    <name evidence="1" type="ORF">RM423_07540</name>
</gene>
<comment type="caution">
    <text evidence="1">The sequence shown here is derived from an EMBL/GenBank/DDBJ whole genome shotgun (WGS) entry which is preliminary data.</text>
</comment>
<accession>A0ABU2J8F5</accession>
<protein>
    <submittedName>
        <fullName evidence="1">Uncharacterized protein</fullName>
    </submittedName>
</protein>
<dbReference type="RefSeq" id="WP_311422399.1">
    <property type="nucleotide sequence ID" value="NZ_JAVREH010000006.1"/>
</dbReference>
<keyword evidence="2" id="KW-1185">Reference proteome</keyword>
<name>A0ABU2J8F5_9ACTN</name>
<reference evidence="2" key="1">
    <citation type="submission" date="2023-07" db="EMBL/GenBank/DDBJ databases">
        <title>30 novel species of actinomycetes from the DSMZ collection.</title>
        <authorList>
            <person name="Nouioui I."/>
        </authorList>
    </citation>
    <scope>NUCLEOTIDE SEQUENCE [LARGE SCALE GENOMIC DNA]</scope>
    <source>
        <strain evidence="2">DSM 44399</strain>
    </source>
</reference>
<evidence type="ECO:0000313" key="2">
    <source>
        <dbReference type="Proteomes" id="UP001183176"/>
    </source>
</evidence>
<organism evidence="1 2">
    <name type="scientific">Jatrophihabitans lederbergiae</name>
    <dbReference type="NCBI Taxonomy" id="3075547"/>
    <lineage>
        <taxon>Bacteria</taxon>
        <taxon>Bacillati</taxon>
        <taxon>Actinomycetota</taxon>
        <taxon>Actinomycetes</taxon>
        <taxon>Jatrophihabitantales</taxon>
        <taxon>Jatrophihabitantaceae</taxon>
        <taxon>Jatrophihabitans</taxon>
    </lineage>
</organism>
<evidence type="ECO:0000313" key="1">
    <source>
        <dbReference type="EMBL" id="MDT0261247.1"/>
    </source>
</evidence>